<proteinExistence type="predicted"/>
<feature type="domain" description="ARB-07466-like C-terminal" evidence="3">
    <location>
        <begin position="81"/>
        <end position="180"/>
    </location>
</feature>
<dbReference type="AlphaFoldDB" id="A0A4R5DGQ1"/>
<name>A0A4R5DGQ1_9ACTN</name>
<feature type="region of interest" description="Disordered" evidence="1">
    <location>
        <begin position="57"/>
        <end position="81"/>
    </location>
</feature>
<gene>
    <name evidence="4" type="ORF">E1269_06215</name>
</gene>
<feature type="domain" description="SH3b" evidence="2">
    <location>
        <begin position="6"/>
        <end position="57"/>
    </location>
</feature>
<dbReference type="Gene3D" id="2.30.30.40">
    <property type="entry name" value="SH3 Domains"/>
    <property type="match status" value="1"/>
</dbReference>
<dbReference type="OrthoDB" id="2989771at2"/>
<evidence type="ECO:0000313" key="4">
    <source>
        <dbReference type="EMBL" id="TDE12989.1"/>
    </source>
</evidence>
<keyword evidence="5" id="KW-1185">Reference proteome</keyword>
<dbReference type="Pfam" id="PF08239">
    <property type="entry name" value="SH3_3"/>
    <property type="match status" value="1"/>
</dbReference>
<comment type="caution">
    <text evidence="4">The sequence shown here is derived from an EMBL/GenBank/DDBJ whole genome shotgun (WGS) entry which is preliminary data.</text>
</comment>
<dbReference type="InParanoid" id="A0A4R5DGQ1"/>
<dbReference type="InterPro" id="IPR058593">
    <property type="entry name" value="ARB_07466-like_C"/>
</dbReference>
<organism evidence="4 5">
    <name type="scientific">Jiangella asiatica</name>
    <dbReference type="NCBI Taxonomy" id="2530372"/>
    <lineage>
        <taxon>Bacteria</taxon>
        <taxon>Bacillati</taxon>
        <taxon>Actinomycetota</taxon>
        <taxon>Actinomycetes</taxon>
        <taxon>Jiangellales</taxon>
        <taxon>Jiangellaceae</taxon>
        <taxon>Jiangella</taxon>
    </lineage>
</organism>
<evidence type="ECO:0000313" key="5">
    <source>
        <dbReference type="Proteomes" id="UP000294739"/>
    </source>
</evidence>
<evidence type="ECO:0000256" key="1">
    <source>
        <dbReference type="SAM" id="MobiDB-lite"/>
    </source>
</evidence>
<evidence type="ECO:0000259" key="3">
    <source>
        <dbReference type="Pfam" id="PF26571"/>
    </source>
</evidence>
<evidence type="ECO:0000259" key="2">
    <source>
        <dbReference type="Pfam" id="PF08239"/>
    </source>
</evidence>
<dbReference type="InterPro" id="IPR003646">
    <property type="entry name" value="SH3-like_bac-type"/>
</dbReference>
<reference evidence="4 5" key="1">
    <citation type="submission" date="2019-03" db="EMBL/GenBank/DDBJ databases">
        <title>Draft genome sequences of novel Actinobacteria.</title>
        <authorList>
            <person name="Sahin N."/>
            <person name="Ay H."/>
            <person name="Saygin H."/>
        </authorList>
    </citation>
    <scope>NUCLEOTIDE SEQUENCE [LARGE SCALE GENOMIC DNA]</scope>
    <source>
        <strain evidence="4 5">5K138</strain>
    </source>
</reference>
<sequence length="194" mass="21082">MFVTAGLNVRTEPDLEAEVQTVLGTGTQVAVTGATNGTWSQILIDDEVFWVATEYLSETEPEDEPSGGISAAECESGSEVEDGLQPDAIRVHRAVCAAFPDVSSYGGLRSGDGGEHGEGRALDIMVRGSLGDEIAAYVRENYEALGVSEVIWEQRIWTVERADEGWRWMEDRGDDTANHYDHVHVTVYGNEGTS</sequence>
<protein>
    <submittedName>
        <fullName evidence="4">SH3 domain-containing protein</fullName>
    </submittedName>
</protein>
<dbReference type="Pfam" id="PF26571">
    <property type="entry name" value="VldE"/>
    <property type="match status" value="1"/>
</dbReference>
<dbReference type="Proteomes" id="UP000294739">
    <property type="component" value="Unassembled WGS sequence"/>
</dbReference>
<dbReference type="EMBL" id="SMKZ01000006">
    <property type="protein sequence ID" value="TDE12989.1"/>
    <property type="molecule type" value="Genomic_DNA"/>
</dbReference>
<accession>A0A4R5DGQ1</accession>